<organism evidence="1">
    <name type="scientific">Rhizophora mucronata</name>
    <name type="common">Asiatic mangrove</name>
    <dbReference type="NCBI Taxonomy" id="61149"/>
    <lineage>
        <taxon>Eukaryota</taxon>
        <taxon>Viridiplantae</taxon>
        <taxon>Streptophyta</taxon>
        <taxon>Embryophyta</taxon>
        <taxon>Tracheophyta</taxon>
        <taxon>Spermatophyta</taxon>
        <taxon>Magnoliopsida</taxon>
        <taxon>eudicotyledons</taxon>
        <taxon>Gunneridae</taxon>
        <taxon>Pentapetalae</taxon>
        <taxon>rosids</taxon>
        <taxon>fabids</taxon>
        <taxon>Malpighiales</taxon>
        <taxon>Rhizophoraceae</taxon>
        <taxon>Rhizophora</taxon>
    </lineage>
</organism>
<dbReference type="EMBL" id="GGEC01091665">
    <property type="protein sequence ID" value="MBX72149.1"/>
    <property type="molecule type" value="Transcribed_RNA"/>
</dbReference>
<proteinExistence type="predicted"/>
<accession>A0A2P2QYT7</accession>
<evidence type="ECO:0000313" key="1">
    <source>
        <dbReference type="EMBL" id="MBX72149.1"/>
    </source>
</evidence>
<dbReference type="AlphaFoldDB" id="A0A2P2QYT7"/>
<reference evidence="1" key="1">
    <citation type="submission" date="2018-02" db="EMBL/GenBank/DDBJ databases">
        <title>Rhizophora mucronata_Transcriptome.</title>
        <authorList>
            <person name="Meera S.P."/>
            <person name="Sreeshan A."/>
            <person name="Augustine A."/>
        </authorList>
    </citation>
    <scope>NUCLEOTIDE SEQUENCE</scope>
    <source>
        <tissue evidence="1">Leaf</tissue>
    </source>
</reference>
<protein>
    <submittedName>
        <fullName evidence="1">Uncharacterized protein</fullName>
    </submittedName>
</protein>
<name>A0A2P2QYT7_RHIMU</name>
<sequence>MGPASSQMGSSKYCQLIILFGVEGRPSPCHNFCTWLPHGEVFLFLALAVNLKDILF</sequence>